<dbReference type="SUPFAM" id="SSF48726">
    <property type="entry name" value="Immunoglobulin"/>
    <property type="match status" value="1"/>
</dbReference>
<evidence type="ECO:0000256" key="1">
    <source>
        <dbReference type="ARBA" id="ARBA00004251"/>
    </source>
</evidence>
<evidence type="ECO:0000256" key="3">
    <source>
        <dbReference type="ARBA" id="ARBA00022692"/>
    </source>
</evidence>
<dbReference type="PANTHER" id="PTHR25466">
    <property type="entry name" value="T-LYMPHOCYTE ACTIVATION ANTIGEN"/>
    <property type="match status" value="1"/>
</dbReference>
<evidence type="ECO:0000313" key="14">
    <source>
        <dbReference type="EMBL" id="KAK0040610.1"/>
    </source>
</evidence>
<proteinExistence type="predicted"/>
<evidence type="ECO:0000256" key="7">
    <source>
        <dbReference type="ARBA" id="ARBA00023157"/>
    </source>
</evidence>
<dbReference type="Gene3D" id="2.60.40.10">
    <property type="entry name" value="Immunoglobulins"/>
    <property type="match status" value="1"/>
</dbReference>
<reference evidence="14" key="2">
    <citation type="submission" date="2023-04" db="EMBL/GenBank/DDBJ databases">
        <authorList>
            <person name="Bu L."/>
            <person name="Lu L."/>
            <person name="Laidemitt M.R."/>
            <person name="Zhang S.M."/>
            <person name="Mutuku M."/>
            <person name="Mkoji G."/>
            <person name="Steinauer M."/>
            <person name="Loker E.S."/>
        </authorList>
    </citation>
    <scope>NUCLEOTIDE SEQUENCE</scope>
    <source>
        <strain evidence="14">KasaAsao</strain>
        <tissue evidence="14">Whole Snail</tissue>
    </source>
</reference>
<dbReference type="EMBL" id="JASAOG010000315">
    <property type="protein sequence ID" value="KAK0040610.1"/>
    <property type="molecule type" value="Genomic_DNA"/>
</dbReference>
<protein>
    <recommendedName>
        <fullName evidence="13">Ig-like domain-containing protein</fullName>
    </recommendedName>
</protein>
<evidence type="ECO:0000256" key="6">
    <source>
        <dbReference type="ARBA" id="ARBA00023136"/>
    </source>
</evidence>
<dbReference type="InterPro" id="IPR013783">
    <property type="entry name" value="Ig-like_fold"/>
</dbReference>
<dbReference type="InterPro" id="IPR007110">
    <property type="entry name" value="Ig-like_dom"/>
</dbReference>
<keyword evidence="5 11" id="KW-1133">Transmembrane helix</keyword>
<feature type="domain" description="Ig-like" evidence="13">
    <location>
        <begin position="157"/>
        <end position="262"/>
    </location>
</feature>
<feature type="chain" id="PRO_5041976516" description="Ig-like domain-containing protein" evidence="12">
    <location>
        <begin position="19"/>
        <end position="331"/>
    </location>
</feature>
<keyword evidence="4 12" id="KW-0732">Signal</keyword>
<dbReference type="InterPro" id="IPR051713">
    <property type="entry name" value="T-cell_Activation_Regulation"/>
</dbReference>
<keyword evidence="15" id="KW-1185">Reference proteome</keyword>
<comment type="subcellular location">
    <subcellularLocation>
        <location evidence="1">Cell membrane</location>
        <topology evidence="1">Single-pass type I membrane protein</topology>
    </subcellularLocation>
</comment>
<evidence type="ECO:0000256" key="4">
    <source>
        <dbReference type="ARBA" id="ARBA00022729"/>
    </source>
</evidence>
<dbReference type="InterPro" id="IPR036179">
    <property type="entry name" value="Ig-like_dom_sf"/>
</dbReference>
<evidence type="ECO:0000256" key="5">
    <source>
        <dbReference type="ARBA" id="ARBA00022989"/>
    </source>
</evidence>
<evidence type="ECO:0000259" key="13">
    <source>
        <dbReference type="PROSITE" id="PS50835"/>
    </source>
</evidence>
<comment type="caution">
    <text evidence="14">The sequence shown here is derived from an EMBL/GenBank/DDBJ whole genome shotgun (WGS) entry which is preliminary data.</text>
</comment>
<evidence type="ECO:0000256" key="10">
    <source>
        <dbReference type="ARBA" id="ARBA00023319"/>
    </source>
</evidence>
<sequence length="331" mass="36901">MKIFFKFVSGLLIVLVSSQQPIVNQLEYPPGDTFKITCDVSRFANLKPAREIFSISLLRQLSTQTSFQNIAAYEPRAKQTMTTNIPSQWQVLYAGGEGFDNRNTIRLVVTVVDFQCADAGLYQCEIFIPSPLRHAYTIPVNITAKIEITQKDIYMTPQNEIIGEDIHSSVNTVGVEITMICSFTGPANLQAVWKRKKEGNEENYPYANNFINSKQVFSVISGCNTYDYASELKFTLEEKDNGTLYICVVMEDNNERSRKMFTIGVNPVTDSTTGKPGTDSAGSNVGAIVVGVLVVLVITVVLIYFFVIQKKKQIESSEASTSMKVEATEVW</sequence>
<keyword evidence="3 11" id="KW-0812">Transmembrane</keyword>
<dbReference type="GO" id="GO:0007166">
    <property type="term" value="P:cell surface receptor signaling pathway"/>
    <property type="evidence" value="ECO:0007669"/>
    <property type="project" value="TreeGrafter"/>
</dbReference>
<evidence type="ECO:0000256" key="9">
    <source>
        <dbReference type="ARBA" id="ARBA00023180"/>
    </source>
</evidence>
<keyword evidence="2" id="KW-1003">Cell membrane</keyword>
<accession>A0AAD8EUP8</accession>
<dbReference type="Proteomes" id="UP001233172">
    <property type="component" value="Unassembled WGS sequence"/>
</dbReference>
<keyword evidence="7" id="KW-1015">Disulfide bond</keyword>
<feature type="signal peptide" evidence="12">
    <location>
        <begin position="1"/>
        <end position="18"/>
    </location>
</feature>
<feature type="transmembrane region" description="Helical" evidence="11">
    <location>
        <begin position="285"/>
        <end position="307"/>
    </location>
</feature>
<dbReference type="PANTHER" id="PTHR25466:SF9">
    <property type="entry name" value="FIBRONECTIN TYPE-III DOMAIN-CONTAINING PROTEIN"/>
    <property type="match status" value="1"/>
</dbReference>
<dbReference type="AlphaFoldDB" id="A0AAD8EUP8"/>
<keyword evidence="10" id="KW-0393">Immunoglobulin domain</keyword>
<keyword evidence="8" id="KW-0675">Receptor</keyword>
<dbReference type="GO" id="GO:0009897">
    <property type="term" value="C:external side of plasma membrane"/>
    <property type="evidence" value="ECO:0007669"/>
    <property type="project" value="TreeGrafter"/>
</dbReference>
<dbReference type="GO" id="GO:0006955">
    <property type="term" value="P:immune response"/>
    <property type="evidence" value="ECO:0007669"/>
    <property type="project" value="TreeGrafter"/>
</dbReference>
<keyword evidence="6 11" id="KW-0472">Membrane</keyword>
<dbReference type="GO" id="GO:0071222">
    <property type="term" value="P:cellular response to lipopolysaccharide"/>
    <property type="evidence" value="ECO:0007669"/>
    <property type="project" value="TreeGrafter"/>
</dbReference>
<organism evidence="14 15">
    <name type="scientific">Biomphalaria pfeifferi</name>
    <name type="common">Bloodfluke planorb</name>
    <name type="synonym">Freshwater snail</name>
    <dbReference type="NCBI Taxonomy" id="112525"/>
    <lineage>
        <taxon>Eukaryota</taxon>
        <taxon>Metazoa</taxon>
        <taxon>Spiralia</taxon>
        <taxon>Lophotrochozoa</taxon>
        <taxon>Mollusca</taxon>
        <taxon>Gastropoda</taxon>
        <taxon>Heterobranchia</taxon>
        <taxon>Euthyneura</taxon>
        <taxon>Panpulmonata</taxon>
        <taxon>Hygrophila</taxon>
        <taxon>Lymnaeoidea</taxon>
        <taxon>Planorbidae</taxon>
        <taxon>Biomphalaria</taxon>
    </lineage>
</organism>
<gene>
    <name evidence="14" type="ORF">Bpfe_029976</name>
</gene>
<evidence type="ECO:0000256" key="11">
    <source>
        <dbReference type="SAM" id="Phobius"/>
    </source>
</evidence>
<evidence type="ECO:0000313" key="15">
    <source>
        <dbReference type="Proteomes" id="UP001233172"/>
    </source>
</evidence>
<reference evidence="14" key="1">
    <citation type="journal article" date="2023" name="PLoS Negl. Trop. Dis.">
        <title>A genome sequence for Biomphalaria pfeifferi, the major vector snail for the human-infecting parasite Schistosoma mansoni.</title>
        <authorList>
            <person name="Bu L."/>
            <person name="Lu L."/>
            <person name="Laidemitt M.R."/>
            <person name="Zhang S.M."/>
            <person name="Mutuku M."/>
            <person name="Mkoji G."/>
            <person name="Steinauer M."/>
            <person name="Loker E.S."/>
        </authorList>
    </citation>
    <scope>NUCLEOTIDE SEQUENCE</scope>
    <source>
        <strain evidence="14">KasaAsao</strain>
    </source>
</reference>
<name>A0AAD8EUP8_BIOPF</name>
<evidence type="ECO:0000256" key="12">
    <source>
        <dbReference type="SAM" id="SignalP"/>
    </source>
</evidence>
<dbReference type="PROSITE" id="PS50835">
    <property type="entry name" value="IG_LIKE"/>
    <property type="match status" value="1"/>
</dbReference>
<evidence type="ECO:0000256" key="8">
    <source>
        <dbReference type="ARBA" id="ARBA00023170"/>
    </source>
</evidence>
<evidence type="ECO:0000256" key="2">
    <source>
        <dbReference type="ARBA" id="ARBA00022475"/>
    </source>
</evidence>
<keyword evidence="9" id="KW-0325">Glycoprotein</keyword>